<evidence type="ECO:0000313" key="2">
    <source>
        <dbReference type="Proteomes" id="UP001530377"/>
    </source>
</evidence>
<comment type="caution">
    <text evidence="1">The sequence shown here is derived from an EMBL/GenBank/DDBJ whole genome shotgun (WGS) entry which is preliminary data.</text>
</comment>
<dbReference type="SUPFAM" id="SSF53335">
    <property type="entry name" value="S-adenosyl-L-methionine-dependent methyltransferases"/>
    <property type="match status" value="1"/>
</dbReference>
<sequence>MDGIDVPSPRPPLPLVDLRSRDEFDEMHLSHPSASAAIHHRLDDECGGGVVAAAEEYHDDGSDGTIKRLEPPIIVNLPLSSLISGERSCELPPRHMEFAVLIPRGYARSFLLDNVDARVGECAIRRLFFSSRSESTKQSRKPWLVRQVLIDDDNLWKEASDMGCIRRGSGGDDGIDDGIPFRRLPRLWKPDPLISSDILPLLKEWTTKMCDPYSGEEMCDERSINCHVTNAEISSDETSVANTLGLVWDLGCGAGRDICYLAEEMKEFQHTLLSRQREQSTGSFHFFGIDNHKGSERRCKPLWKNRGVDDIADSVALDLNKLHLVRDQLMTPPPTKVLMRPGPIPYRVCIIAIRYLNRKLLSYIAEATSATNIATTTFTRISKNTMQCTPPPLELPLGTLVAISHFCKPEEGASWNFDHPKESNVLERHELRRLFRCDAREDQKWHILKDDLIIDGDHGRTLIQFVARMIA</sequence>
<accession>A0ABD3R6Y0</accession>
<reference evidence="1 2" key="1">
    <citation type="submission" date="2024-10" db="EMBL/GenBank/DDBJ databases">
        <title>Updated reference genomes for cyclostephanoid diatoms.</title>
        <authorList>
            <person name="Roberts W.R."/>
            <person name="Alverson A.J."/>
        </authorList>
    </citation>
    <scope>NUCLEOTIDE SEQUENCE [LARGE SCALE GENOMIC DNA]</scope>
    <source>
        <strain evidence="1 2">AJA228-03</strain>
    </source>
</reference>
<dbReference type="InterPro" id="IPR029063">
    <property type="entry name" value="SAM-dependent_MTases_sf"/>
</dbReference>
<dbReference type="EMBL" id="JALLPB020000478">
    <property type="protein sequence ID" value="KAL3808700.1"/>
    <property type="molecule type" value="Genomic_DNA"/>
</dbReference>
<evidence type="ECO:0000313" key="1">
    <source>
        <dbReference type="EMBL" id="KAL3808700.1"/>
    </source>
</evidence>
<keyword evidence="2" id="KW-1185">Reference proteome</keyword>
<protein>
    <submittedName>
        <fullName evidence="1">Uncharacterized protein</fullName>
    </submittedName>
</protein>
<dbReference type="Proteomes" id="UP001530377">
    <property type="component" value="Unassembled WGS sequence"/>
</dbReference>
<gene>
    <name evidence="1" type="ORF">ACHAXA_010080</name>
</gene>
<dbReference type="AlphaFoldDB" id="A0ABD3R6Y0"/>
<name>A0ABD3R6Y0_9STRA</name>
<organism evidence="1 2">
    <name type="scientific">Cyclostephanos tholiformis</name>
    <dbReference type="NCBI Taxonomy" id="382380"/>
    <lineage>
        <taxon>Eukaryota</taxon>
        <taxon>Sar</taxon>
        <taxon>Stramenopiles</taxon>
        <taxon>Ochrophyta</taxon>
        <taxon>Bacillariophyta</taxon>
        <taxon>Coscinodiscophyceae</taxon>
        <taxon>Thalassiosirophycidae</taxon>
        <taxon>Stephanodiscales</taxon>
        <taxon>Stephanodiscaceae</taxon>
        <taxon>Cyclostephanos</taxon>
    </lineage>
</organism>
<proteinExistence type="predicted"/>